<dbReference type="InterPro" id="IPR050492">
    <property type="entry name" value="Bact_metal-bind_prot9"/>
</dbReference>
<comment type="similarity">
    <text evidence="1 4">Belongs to the bacterial solute-binding protein 9 family.</text>
</comment>
<evidence type="ECO:0000256" key="3">
    <source>
        <dbReference type="ARBA" id="ARBA00022729"/>
    </source>
</evidence>
<keyword evidence="2 4" id="KW-0813">Transport</keyword>
<dbReference type="InterPro" id="IPR006127">
    <property type="entry name" value="ZnuA-like"/>
</dbReference>
<organism evidence="5">
    <name type="scientific">uncultured bacterium Contigcl_30</name>
    <dbReference type="NCBI Taxonomy" id="1393670"/>
    <lineage>
        <taxon>Bacteria</taxon>
        <taxon>environmental samples</taxon>
    </lineage>
</organism>
<evidence type="ECO:0000313" key="5">
    <source>
        <dbReference type="EMBL" id="AHF25655.1"/>
    </source>
</evidence>
<sequence>MLNHEVTLMRKSLCILLLIVLLPCFSSAETIVTSFYPIWLMALNLTQGMDGVEVCNLAAPTTGCLHDYQLQVADMKLLARADCFLINGAGMESFLPLLKDAFPSLPIVQASDGIPLLKETDSLQIGESEQKDSEEAEVNAHLWLDAARASMMAENLAAGIITVLPAQADRVRANLAAFQARLLSLDEQLRIGLSGLSRREIVTFHEAFPYFAEAYGLDVVAIVNREPGEALSPSQLADLARKVASLGNPPLFVEPQYDSLNARTLSAETGAAVYFLDPVVTGPEENVPLDYYETVMLRNMGTLQEALSAQP</sequence>
<dbReference type="PANTHER" id="PTHR42953:SF3">
    <property type="entry name" value="HIGH-AFFINITY ZINC UPTAKE SYSTEM PROTEIN ZNUA"/>
    <property type="match status" value="1"/>
</dbReference>
<dbReference type="EMBL" id="KC246845">
    <property type="protein sequence ID" value="AHF25655.1"/>
    <property type="molecule type" value="Genomic_DNA"/>
</dbReference>
<dbReference type="GO" id="GO:0046872">
    <property type="term" value="F:metal ion binding"/>
    <property type="evidence" value="ECO:0007669"/>
    <property type="project" value="InterPro"/>
</dbReference>
<proteinExistence type="inferred from homology"/>
<dbReference type="PRINTS" id="PR00690">
    <property type="entry name" value="ADHESNFAMILY"/>
</dbReference>
<dbReference type="AlphaFoldDB" id="W0FRI7"/>
<keyword evidence="3" id="KW-0732">Signal</keyword>
<dbReference type="GO" id="GO:0007155">
    <property type="term" value="P:cell adhesion"/>
    <property type="evidence" value="ECO:0007669"/>
    <property type="project" value="InterPro"/>
</dbReference>
<reference evidence="5" key="1">
    <citation type="journal article" date="2013" name="PLoS ONE">
        <title>Metagenomic insights into the carbohydrate-active enzymes carried by the microorganisms adhering to solid digesta in the rumen of cows.</title>
        <authorList>
            <person name="Wang L."/>
            <person name="Hatem A."/>
            <person name="Catalyurek U.V."/>
            <person name="Morrison M."/>
            <person name="Yu Z."/>
        </authorList>
    </citation>
    <scope>NUCLEOTIDE SEQUENCE</scope>
</reference>
<dbReference type="SUPFAM" id="SSF53807">
    <property type="entry name" value="Helical backbone' metal receptor"/>
    <property type="match status" value="1"/>
</dbReference>
<dbReference type="GO" id="GO:0030001">
    <property type="term" value="P:metal ion transport"/>
    <property type="evidence" value="ECO:0007669"/>
    <property type="project" value="InterPro"/>
</dbReference>
<evidence type="ECO:0000256" key="4">
    <source>
        <dbReference type="RuleBase" id="RU003512"/>
    </source>
</evidence>
<dbReference type="Pfam" id="PF01297">
    <property type="entry name" value="ZnuA"/>
    <property type="match status" value="1"/>
</dbReference>
<dbReference type="InterPro" id="IPR006128">
    <property type="entry name" value="Lipoprotein_PsaA-like"/>
</dbReference>
<protein>
    <submittedName>
        <fullName evidence="5">ABC-type metal ion transporter, periplasmic subunit</fullName>
    </submittedName>
</protein>
<evidence type="ECO:0000256" key="2">
    <source>
        <dbReference type="ARBA" id="ARBA00022448"/>
    </source>
</evidence>
<dbReference type="PANTHER" id="PTHR42953">
    <property type="entry name" value="HIGH-AFFINITY ZINC UPTAKE SYSTEM PROTEIN ZNUA-RELATED"/>
    <property type="match status" value="1"/>
</dbReference>
<name>W0FRI7_9BACT</name>
<dbReference type="Gene3D" id="3.40.50.1980">
    <property type="entry name" value="Nitrogenase molybdenum iron protein domain"/>
    <property type="match status" value="2"/>
</dbReference>
<evidence type="ECO:0000256" key="1">
    <source>
        <dbReference type="ARBA" id="ARBA00011028"/>
    </source>
</evidence>
<accession>W0FRI7</accession>